<keyword evidence="2" id="KW-1185">Reference proteome</keyword>
<organism evidence="1 2">
    <name type="scientific">Thelephora ganbajun</name>
    <name type="common">Ganba fungus</name>
    <dbReference type="NCBI Taxonomy" id="370292"/>
    <lineage>
        <taxon>Eukaryota</taxon>
        <taxon>Fungi</taxon>
        <taxon>Dikarya</taxon>
        <taxon>Basidiomycota</taxon>
        <taxon>Agaricomycotina</taxon>
        <taxon>Agaricomycetes</taxon>
        <taxon>Thelephorales</taxon>
        <taxon>Thelephoraceae</taxon>
        <taxon>Thelephora</taxon>
    </lineage>
</organism>
<comment type="caution">
    <text evidence="1">The sequence shown here is derived from an EMBL/GenBank/DDBJ whole genome shotgun (WGS) entry which is preliminary data.</text>
</comment>
<gene>
    <name evidence="1" type="ORF">BDM02DRAFT_3147268</name>
</gene>
<dbReference type="Proteomes" id="UP000886501">
    <property type="component" value="Unassembled WGS sequence"/>
</dbReference>
<evidence type="ECO:0000313" key="2">
    <source>
        <dbReference type="Proteomes" id="UP000886501"/>
    </source>
</evidence>
<proteinExistence type="predicted"/>
<evidence type="ECO:0000313" key="1">
    <source>
        <dbReference type="EMBL" id="KAF9646583.1"/>
    </source>
</evidence>
<sequence length="411" mass="45402">MGENVDRLRPTVEDEYDDTTSEGSTVNVDPKDEAVDGIEALVLSFLTQLDSALKPEETQEVGSGPTRSKKKIELRIANRTKQARDGTTTVRALKFPQRFRYASSRPFAQLFRVMDIVHEAVINEVPVTKRDIYYRHASLFKTQATVDRLVDDLAATFNVGRADLNVRASPKGLLCGSCIQIRLEDGNVITPSDSEACLIPHAEDIAVFDVDPELSWVLIVEKEAVFQTLCSSEFTRLPEIGRGIILTGKGFPDVATRVLVKTLASNLPETIPIMALVDGDPSGLSILSTYMDGSTAMQHENDKLAAGKRIKWVGIHLSELSRLGVGKDSLLPMTSHDEKKAMSMLLHDAPPYPDTWRKELVHMLHTRRKAEIEILASAHSDNSKHSGCPVQPLLSYLVNKISLFSTNATID</sequence>
<reference evidence="1" key="2">
    <citation type="journal article" date="2020" name="Nat. Commun.">
        <title>Large-scale genome sequencing of mycorrhizal fungi provides insights into the early evolution of symbiotic traits.</title>
        <authorList>
            <person name="Miyauchi S."/>
            <person name="Kiss E."/>
            <person name="Kuo A."/>
            <person name="Drula E."/>
            <person name="Kohler A."/>
            <person name="Sanchez-Garcia M."/>
            <person name="Morin E."/>
            <person name="Andreopoulos B."/>
            <person name="Barry K.W."/>
            <person name="Bonito G."/>
            <person name="Buee M."/>
            <person name="Carver A."/>
            <person name="Chen C."/>
            <person name="Cichocki N."/>
            <person name="Clum A."/>
            <person name="Culley D."/>
            <person name="Crous P.W."/>
            <person name="Fauchery L."/>
            <person name="Girlanda M."/>
            <person name="Hayes R.D."/>
            <person name="Keri Z."/>
            <person name="LaButti K."/>
            <person name="Lipzen A."/>
            <person name="Lombard V."/>
            <person name="Magnuson J."/>
            <person name="Maillard F."/>
            <person name="Murat C."/>
            <person name="Nolan M."/>
            <person name="Ohm R.A."/>
            <person name="Pangilinan J."/>
            <person name="Pereira M.F."/>
            <person name="Perotto S."/>
            <person name="Peter M."/>
            <person name="Pfister S."/>
            <person name="Riley R."/>
            <person name="Sitrit Y."/>
            <person name="Stielow J.B."/>
            <person name="Szollosi G."/>
            <person name="Zifcakova L."/>
            <person name="Stursova M."/>
            <person name="Spatafora J.W."/>
            <person name="Tedersoo L."/>
            <person name="Vaario L.M."/>
            <person name="Yamada A."/>
            <person name="Yan M."/>
            <person name="Wang P."/>
            <person name="Xu J."/>
            <person name="Bruns T."/>
            <person name="Baldrian P."/>
            <person name="Vilgalys R."/>
            <person name="Dunand C."/>
            <person name="Henrissat B."/>
            <person name="Grigoriev I.V."/>
            <person name="Hibbett D."/>
            <person name="Nagy L.G."/>
            <person name="Martin F.M."/>
        </authorList>
    </citation>
    <scope>NUCLEOTIDE SEQUENCE</scope>
    <source>
        <strain evidence="1">P2</strain>
    </source>
</reference>
<reference evidence="1" key="1">
    <citation type="submission" date="2019-10" db="EMBL/GenBank/DDBJ databases">
        <authorList>
            <consortium name="DOE Joint Genome Institute"/>
            <person name="Kuo A."/>
            <person name="Miyauchi S."/>
            <person name="Kiss E."/>
            <person name="Drula E."/>
            <person name="Kohler A."/>
            <person name="Sanchez-Garcia M."/>
            <person name="Andreopoulos B."/>
            <person name="Barry K.W."/>
            <person name="Bonito G."/>
            <person name="Buee M."/>
            <person name="Carver A."/>
            <person name="Chen C."/>
            <person name="Cichocki N."/>
            <person name="Clum A."/>
            <person name="Culley D."/>
            <person name="Crous P.W."/>
            <person name="Fauchery L."/>
            <person name="Girlanda M."/>
            <person name="Hayes R."/>
            <person name="Keri Z."/>
            <person name="Labutti K."/>
            <person name="Lipzen A."/>
            <person name="Lombard V."/>
            <person name="Magnuson J."/>
            <person name="Maillard F."/>
            <person name="Morin E."/>
            <person name="Murat C."/>
            <person name="Nolan M."/>
            <person name="Ohm R."/>
            <person name="Pangilinan J."/>
            <person name="Pereira M."/>
            <person name="Perotto S."/>
            <person name="Peter M."/>
            <person name="Riley R."/>
            <person name="Sitrit Y."/>
            <person name="Stielow B."/>
            <person name="Szollosi G."/>
            <person name="Zifcakova L."/>
            <person name="Stursova M."/>
            <person name="Spatafora J.W."/>
            <person name="Tedersoo L."/>
            <person name="Vaario L.-M."/>
            <person name="Yamada A."/>
            <person name="Yan M."/>
            <person name="Wang P."/>
            <person name="Xu J."/>
            <person name="Bruns T."/>
            <person name="Baldrian P."/>
            <person name="Vilgalys R."/>
            <person name="Henrissat B."/>
            <person name="Grigoriev I.V."/>
            <person name="Hibbett D."/>
            <person name="Nagy L.G."/>
            <person name="Martin F.M."/>
        </authorList>
    </citation>
    <scope>NUCLEOTIDE SEQUENCE</scope>
    <source>
        <strain evidence="1">P2</strain>
    </source>
</reference>
<protein>
    <submittedName>
        <fullName evidence="1">DNA topoisomerase IV, alpha subunit</fullName>
    </submittedName>
</protein>
<accession>A0ACB6ZBB5</accession>
<dbReference type="EMBL" id="MU118054">
    <property type="protein sequence ID" value="KAF9646583.1"/>
    <property type="molecule type" value="Genomic_DNA"/>
</dbReference>
<name>A0ACB6ZBB5_THEGA</name>